<keyword evidence="3" id="KW-1185">Reference proteome</keyword>
<dbReference type="InterPro" id="IPR057191">
    <property type="entry name" value="DUF7869"/>
</dbReference>
<organism evidence="2 3">
    <name type="scientific">Diabrotica balteata</name>
    <name type="common">Banded cucumber beetle</name>
    <dbReference type="NCBI Taxonomy" id="107213"/>
    <lineage>
        <taxon>Eukaryota</taxon>
        <taxon>Metazoa</taxon>
        <taxon>Ecdysozoa</taxon>
        <taxon>Arthropoda</taxon>
        <taxon>Hexapoda</taxon>
        <taxon>Insecta</taxon>
        <taxon>Pterygota</taxon>
        <taxon>Neoptera</taxon>
        <taxon>Endopterygota</taxon>
        <taxon>Coleoptera</taxon>
        <taxon>Polyphaga</taxon>
        <taxon>Cucujiformia</taxon>
        <taxon>Chrysomeloidea</taxon>
        <taxon>Chrysomelidae</taxon>
        <taxon>Galerucinae</taxon>
        <taxon>Diabroticina</taxon>
        <taxon>Diabroticites</taxon>
        <taxon>Diabrotica</taxon>
    </lineage>
</organism>
<sequence length="575" mass="67584">MNRFTVCRDMFVKTLGISTKRVNTTVKKSRVLDLKNNRDRKRILTERELEDILADSDFFLSDDSDNDCSEKENVSENLSDVFHENENNAQNDLENDSDSEWDSDDDTPLLQRWEKLQETEQLDDVKNTWSEKIFETQDFDVADPWIANEDHEFWTPLDYFSEYFPEHFWENLSSANSDVEHEPVLLNQNMENLGEIQEPDETEVRKGRKKMKQEASWGKYVRKRCRASGEKYTSIKGKVMAAKTFFYIECNCRLKCSTGVPENVQREVHDRFYKLQDWNAQTSWLCGTVRTKAPKRPRKKIHPESSHYGERTSKRQYFAPSLNISKMYELFKCKLIIEVKPVLKKSIYEKIFRTEFNIHFYIPKKDTCKFCDAFQISLNAESNKEKSEQVKIERDQHIALAQKASKLLKDYKNECVKPDSTGVLITFDLERTLPLPHINTGEVYYLRQMHMLNLGIHTYESGGENVFMNMWYETKGARGSQKVISCLYHYFKNDILPHATKLVLFSDCCGGQNRNWNLLHFLMYMVNVLPNIQDIYVNYLVTGHTYLPNDGDFSFISRAQNLTPVYTPEAWMELI</sequence>
<gene>
    <name evidence="2" type="ORF">DIABBA_LOCUS141</name>
</gene>
<dbReference type="Proteomes" id="UP001153709">
    <property type="component" value="Unassembled WGS sequence"/>
</dbReference>
<dbReference type="AlphaFoldDB" id="A0A9P0E104"/>
<dbReference type="EMBL" id="CAKJVB030000239">
    <property type="protein sequence ID" value="CAH1232326.1"/>
    <property type="molecule type" value="Genomic_DNA"/>
</dbReference>
<dbReference type="PANTHER" id="PTHR10773:SF19">
    <property type="match status" value="1"/>
</dbReference>
<protein>
    <recommendedName>
        <fullName evidence="1">DUF7869 domain-containing protein</fullName>
    </recommendedName>
</protein>
<dbReference type="Pfam" id="PF25273">
    <property type="entry name" value="DUF7869"/>
    <property type="match status" value="1"/>
</dbReference>
<evidence type="ECO:0000259" key="1">
    <source>
        <dbReference type="Pfam" id="PF25273"/>
    </source>
</evidence>
<feature type="domain" description="DUF7869" evidence="1">
    <location>
        <begin position="475"/>
        <end position="574"/>
    </location>
</feature>
<accession>A0A9P0E104</accession>
<dbReference type="PANTHER" id="PTHR10773">
    <property type="entry name" value="DNA-DIRECTED RNA POLYMERASES I, II, AND III SUBUNIT RPABC2"/>
    <property type="match status" value="1"/>
</dbReference>
<reference evidence="2" key="1">
    <citation type="submission" date="2022-01" db="EMBL/GenBank/DDBJ databases">
        <authorList>
            <person name="King R."/>
        </authorList>
    </citation>
    <scope>NUCLEOTIDE SEQUENCE</scope>
</reference>
<evidence type="ECO:0000313" key="2">
    <source>
        <dbReference type="EMBL" id="CAH1232326.1"/>
    </source>
</evidence>
<comment type="caution">
    <text evidence="2">The sequence shown here is derived from an EMBL/GenBank/DDBJ whole genome shotgun (WGS) entry which is preliminary data.</text>
</comment>
<evidence type="ECO:0000313" key="3">
    <source>
        <dbReference type="Proteomes" id="UP001153709"/>
    </source>
</evidence>
<dbReference type="OrthoDB" id="6732375at2759"/>
<proteinExistence type="predicted"/>
<name>A0A9P0E104_DIABA</name>